<dbReference type="Proteomes" id="UP001237448">
    <property type="component" value="Unassembled WGS sequence"/>
</dbReference>
<dbReference type="PANTHER" id="PTHR12526:SF510">
    <property type="entry name" value="D-INOSITOL 3-PHOSPHATE GLYCOSYLTRANSFERASE"/>
    <property type="match status" value="1"/>
</dbReference>
<sequence length="375" mass="40830">MSDTMILNDATAPVAAQAAAGTKLLFVTGTLHIPQAYGGVEVNTHELAQEVIARGYPASVLCKLSLRDSFGAFRAVANRLRGAQLWTDGKLGYPVHRSLRPWTDLKGLPLPQVAIVQNGNMVRLGKAFRERGIPSIAYLHGLEFVEGKVRWQGEAADLPFQAYIANSEFTARLLEARFGIKAHIIPPVFRPERYRTAAVGRSVTFINPVPVKGVELALSLAELCPEIPFRFVKGWPLSPRELMALKRRVAQLPNVTLMERASDMRPVYSDTRVLLVPSQWQAETWGRVASEAQYSGIPVLASNRGGLPEAVGPGGTILPHDAPAAIWAEALRQLWQEGDCHAEKSAAALAYSRRAAIDLDSQVDAFLSVVGSVLS</sequence>
<evidence type="ECO:0000259" key="3">
    <source>
        <dbReference type="Pfam" id="PF13439"/>
    </source>
</evidence>
<dbReference type="EMBL" id="JAUSVK010000001">
    <property type="protein sequence ID" value="MDQ0391443.1"/>
    <property type="molecule type" value="Genomic_DNA"/>
</dbReference>
<dbReference type="InterPro" id="IPR028098">
    <property type="entry name" value="Glyco_trans_4-like_N"/>
</dbReference>
<accession>A0ABU0FBH7</accession>
<dbReference type="SUPFAM" id="SSF53756">
    <property type="entry name" value="UDP-Glycosyltransferase/glycogen phosphorylase"/>
    <property type="match status" value="1"/>
</dbReference>
<dbReference type="Pfam" id="PF13439">
    <property type="entry name" value="Glyco_transf_4"/>
    <property type="match status" value="1"/>
</dbReference>
<name>A0ABU0FBH7_9HYPH</name>
<comment type="caution">
    <text evidence="4">The sequence shown here is derived from an EMBL/GenBank/DDBJ whole genome shotgun (WGS) entry which is preliminary data.</text>
</comment>
<organism evidence="4 5">
    <name type="scientific">Labrys monachus</name>
    <dbReference type="NCBI Taxonomy" id="217067"/>
    <lineage>
        <taxon>Bacteria</taxon>
        <taxon>Pseudomonadati</taxon>
        <taxon>Pseudomonadota</taxon>
        <taxon>Alphaproteobacteria</taxon>
        <taxon>Hyphomicrobiales</taxon>
        <taxon>Xanthobacteraceae</taxon>
        <taxon>Labrys</taxon>
    </lineage>
</organism>
<gene>
    <name evidence="4" type="ORF">J3R73_001235</name>
</gene>
<feature type="domain" description="Glycosyltransferase subfamily 4-like N-terminal" evidence="3">
    <location>
        <begin position="37"/>
        <end position="189"/>
    </location>
</feature>
<keyword evidence="2" id="KW-0808">Transferase</keyword>
<dbReference type="Gene3D" id="3.40.50.2000">
    <property type="entry name" value="Glycogen Phosphorylase B"/>
    <property type="match status" value="2"/>
</dbReference>
<evidence type="ECO:0000313" key="5">
    <source>
        <dbReference type="Proteomes" id="UP001237448"/>
    </source>
</evidence>
<proteinExistence type="predicted"/>
<keyword evidence="1" id="KW-0328">Glycosyltransferase</keyword>
<evidence type="ECO:0000256" key="2">
    <source>
        <dbReference type="ARBA" id="ARBA00022679"/>
    </source>
</evidence>
<evidence type="ECO:0000256" key="1">
    <source>
        <dbReference type="ARBA" id="ARBA00022676"/>
    </source>
</evidence>
<reference evidence="4 5" key="1">
    <citation type="submission" date="2023-07" db="EMBL/GenBank/DDBJ databases">
        <title>Genomic Encyclopedia of Type Strains, Phase IV (KMG-IV): sequencing the most valuable type-strain genomes for metagenomic binning, comparative biology and taxonomic classification.</title>
        <authorList>
            <person name="Goeker M."/>
        </authorList>
    </citation>
    <scope>NUCLEOTIDE SEQUENCE [LARGE SCALE GENOMIC DNA]</scope>
    <source>
        <strain evidence="4 5">DSM 5896</strain>
    </source>
</reference>
<dbReference type="Pfam" id="PF13692">
    <property type="entry name" value="Glyco_trans_1_4"/>
    <property type="match status" value="1"/>
</dbReference>
<protein>
    <submittedName>
        <fullName evidence="4">Glycosyltransferase involved in cell wall biosynthesis</fullName>
    </submittedName>
</protein>
<keyword evidence="5" id="KW-1185">Reference proteome</keyword>
<dbReference type="RefSeq" id="WP_307423761.1">
    <property type="nucleotide sequence ID" value="NZ_JAUSVK010000001.1"/>
</dbReference>
<dbReference type="PANTHER" id="PTHR12526">
    <property type="entry name" value="GLYCOSYLTRANSFERASE"/>
    <property type="match status" value="1"/>
</dbReference>
<evidence type="ECO:0000313" key="4">
    <source>
        <dbReference type="EMBL" id="MDQ0391443.1"/>
    </source>
</evidence>